<keyword evidence="3" id="KW-1185">Reference proteome</keyword>
<dbReference type="RefSeq" id="WP_027069978.1">
    <property type="nucleotide sequence ID" value="NZ_AUHT01000008.1"/>
</dbReference>
<dbReference type="NCBIfam" id="NF038354">
    <property type="entry name" value="trnsprt_adja_43"/>
    <property type="match status" value="1"/>
</dbReference>
<sequence>MKDILMMGYILVWPTVVAVMMFLMGRGILRDMRKARRNGEDLV</sequence>
<keyword evidence="1" id="KW-0472">Membrane</keyword>
<dbReference type="AlphaFoldDB" id="A0A0A0MAC2"/>
<dbReference type="STRING" id="1385515.GCA_000423325_01643"/>
<reference evidence="2 3" key="1">
    <citation type="submission" date="2013-08" db="EMBL/GenBank/DDBJ databases">
        <title>Genomic analysis of Lysobacter defluvii.</title>
        <authorList>
            <person name="Wang Q."/>
            <person name="Wang G."/>
        </authorList>
    </citation>
    <scope>NUCLEOTIDE SEQUENCE [LARGE SCALE GENOMIC DNA]</scope>
    <source>
        <strain evidence="2 3">IMMIB APB-9</strain>
    </source>
</reference>
<name>A0A0A0MAC2_9GAMM</name>
<feature type="transmembrane region" description="Helical" evidence="1">
    <location>
        <begin position="6"/>
        <end position="29"/>
    </location>
</feature>
<dbReference type="InterPro" id="IPR049820">
    <property type="entry name" value="Trnsprt_adja_ssu-like"/>
</dbReference>
<evidence type="ECO:0000313" key="3">
    <source>
        <dbReference type="Proteomes" id="UP000030003"/>
    </source>
</evidence>
<dbReference type="EMBL" id="AVBH01000038">
    <property type="protein sequence ID" value="KGO98967.1"/>
    <property type="molecule type" value="Genomic_DNA"/>
</dbReference>
<dbReference type="Proteomes" id="UP000030003">
    <property type="component" value="Unassembled WGS sequence"/>
</dbReference>
<proteinExistence type="predicted"/>
<accession>A0A0A0MAC2</accession>
<evidence type="ECO:0000313" key="2">
    <source>
        <dbReference type="EMBL" id="KGO98967.1"/>
    </source>
</evidence>
<keyword evidence="1" id="KW-1133">Transmembrane helix</keyword>
<gene>
    <name evidence="2" type="ORF">N791_12730</name>
</gene>
<evidence type="ECO:0000256" key="1">
    <source>
        <dbReference type="SAM" id="Phobius"/>
    </source>
</evidence>
<comment type="caution">
    <text evidence="2">The sequence shown here is derived from an EMBL/GenBank/DDBJ whole genome shotgun (WGS) entry which is preliminary data.</text>
</comment>
<protein>
    <submittedName>
        <fullName evidence="2">Membrane protein</fullName>
    </submittedName>
</protein>
<organism evidence="2 3">
    <name type="scientific">Lysobacter defluvii IMMIB APB-9 = DSM 18482</name>
    <dbReference type="NCBI Taxonomy" id="1385515"/>
    <lineage>
        <taxon>Bacteria</taxon>
        <taxon>Pseudomonadati</taxon>
        <taxon>Pseudomonadota</taxon>
        <taxon>Gammaproteobacteria</taxon>
        <taxon>Lysobacterales</taxon>
        <taxon>Lysobacteraceae</taxon>
        <taxon>Novilysobacter</taxon>
    </lineage>
</organism>
<keyword evidence="1" id="KW-0812">Transmembrane</keyword>